<feature type="domain" description="PLAT" evidence="3">
    <location>
        <begin position="26"/>
        <end position="149"/>
    </location>
</feature>
<evidence type="ECO:0000256" key="1">
    <source>
        <dbReference type="PROSITE-ProRule" id="PRU00152"/>
    </source>
</evidence>
<evidence type="ECO:0000259" key="3">
    <source>
        <dbReference type="PROSITE" id="PS50095"/>
    </source>
</evidence>
<dbReference type="InterPro" id="IPR036392">
    <property type="entry name" value="PLAT/LH2_dom_sf"/>
</dbReference>
<feature type="chain" id="PRO_5041919387" description="PLAT domain-containing protein" evidence="2">
    <location>
        <begin position="24"/>
        <end position="167"/>
    </location>
</feature>
<dbReference type="Gene3D" id="2.60.60.20">
    <property type="entry name" value="PLAT/LH2 domain"/>
    <property type="match status" value="1"/>
</dbReference>
<reference evidence="4" key="1">
    <citation type="submission" date="2023-10" db="EMBL/GenBank/DDBJ databases">
        <title>Chromosome-level genome of the transformable northern wattle, Acacia crassicarpa.</title>
        <authorList>
            <person name="Massaro I."/>
            <person name="Sinha N.R."/>
            <person name="Poethig S."/>
            <person name="Leichty A.R."/>
        </authorList>
    </citation>
    <scope>NUCLEOTIDE SEQUENCE</scope>
    <source>
        <strain evidence="4">Acra3RX</strain>
        <tissue evidence="4">Leaf</tissue>
    </source>
</reference>
<dbReference type="PANTHER" id="PTHR31718:SF0">
    <property type="entry name" value="PLAT DOMAIN-CONTAINING PROTEIN 2"/>
    <property type="match status" value="1"/>
</dbReference>
<comment type="caution">
    <text evidence="1">Lacks conserved residue(s) required for the propagation of feature annotation.</text>
</comment>
<dbReference type="EMBL" id="JAWXYG010000005">
    <property type="protein sequence ID" value="KAK4270813.1"/>
    <property type="molecule type" value="Genomic_DNA"/>
</dbReference>
<evidence type="ECO:0000313" key="5">
    <source>
        <dbReference type="Proteomes" id="UP001293593"/>
    </source>
</evidence>
<name>A0AAE1JJN2_9FABA</name>
<dbReference type="Proteomes" id="UP001293593">
    <property type="component" value="Unassembled WGS sequence"/>
</dbReference>
<dbReference type="Pfam" id="PF01477">
    <property type="entry name" value="PLAT"/>
    <property type="match status" value="1"/>
</dbReference>
<keyword evidence="2" id="KW-0732">Signal</keyword>
<organism evidence="4 5">
    <name type="scientific">Acacia crassicarpa</name>
    <name type="common">northern wattle</name>
    <dbReference type="NCBI Taxonomy" id="499986"/>
    <lineage>
        <taxon>Eukaryota</taxon>
        <taxon>Viridiplantae</taxon>
        <taxon>Streptophyta</taxon>
        <taxon>Embryophyta</taxon>
        <taxon>Tracheophyta</taxon>
        <taxon>Spermatophyta</taxon>
        <taxon>Magnoliopsida</taxon>
        <taxon>eudicotyledons</taxon>
        <taxon>Gunneridae</taxon>
        <taxon>Pentapetalae</taxon>
        <taxon>rosids</taxon>
        <taxon>fabids</taxon>
        <taxon>Fabales</taxon>
        <taxon>Fabaceae</taxon>
        <taxon>Caesalpinioideae</taxon>
        <taxon>mimosoid clade</taxon>
        <taxon>Acacieae</taxon>
        <taxon>Acacia</taxon>
    </lineage>
</organism>
<evidence type="ECO:0000313" key="4">
    <source>
        <dbReference type="EMBL" id="KAK4270813.1"/>
    </source>
</evidence>
<dbReference type="SUPFAM" id="SSF49723">
    <property type="entry name" value="Lipase/lipooxygenase domain (PLAT/LH2 domain)"/>
    <property type="match status" value="1"/>
</dbReference>
<dbReference type="PANTHER" id="PTHR31718">
    <property type="entry name" value="PLAT DOMAIN-CONTAINING PROTEIN"/>
    <property type="match status" value="1"/>
</dbReference>
<feature type="signal peptide" evidence="2">
    <location>
        <begin position="1"/>
        <end position="23"/>
    </location>
</feature>
<proteinExistence type="predicted"/>
<sequence length="167" mass="18249">MALRVIALSCLVFLLSLTILATSDQCQYLVRVQTGDVQSAGTGSKISLNLFNSLSNDSYTVENLTDWGIMPPGHSYFEQGNLDVFNLSAPCMSVCGITVTSDNSGTYPAWFLDNVEVTVSGNISKKISFPVYWWLGLDEDTGLSATVDLCSWFICFKSNPSSVIVKY</sequence>
<comment type="caution">
    <text evidence="4">The sequence shown here is derived from an EMBL/GenBank/DDBJ whole genome shotgun (WGS) entry which is preliminary data.</text>
</comment>
<dbReference type="AlphaFoldDB" id="A0AAE1JJN2"/>
<dbReference type="PROSITE" id="PS50095">
    <property type="entry name" value="PLAT"/>
    <property type="match status" value="1"/>
</dbReference>
<evidence type="ECO:0000256" key="2">
    <source>
        <dbReference type="SAM" id="SignalP"/>
    </source>
</evidence>
<gene>
    <name evidence="4" type="ORF">QN277_019582</name>
</gene>
<accession>A0AAE1JJN2</accession>
<dbReference type="InterPro" id="IPR001024">
    <property type="entry name" value="PLAT/LH2_dom"/>
</dbReference>
<keyword evidence="5" id="KW-1185">Reference proteome</keyword>
<protein>
    <recommendedName>
        <fullName evidence="3">PLAT domain-containing protein</fullName>
    </recommendedName>
</protein>